<sequence>MLSKKTWADKPLPLLQTPSATNDTPGHPAHYIANEMVFAHNAMLRGLNAIYNQAPNIPSSDVADFLFFTASWTAWVKHHHIIEETTMFPSFEKVKGVKSGSLQHNAEQHHGFSDGLNTLYQYSTETQPPNYSGKKVQELIDGFAGLLYQHLADEIDTLWAMDSVPANTAEAGQILTVYKQCEAEAGKQDKNVVPPMVLGLCDKTFQGGNEWPKMPWGSAYIVHYLFARKHRGAWRFLPCDTWGQPRELLFASEE</sequence>
<name>A0A6A5TXS0_9PLEO</name>
<dbReference type="InterPro" id="IPR012312">
    <property type="entry name" value="Hemerythrin-like"/>
</dbReference>
<feature type="domain" description="Hemerythrin-like" evidence="1">
    <location>
        <begin position="34"/>
        <end position="157"/>
    </location>
</feature>
<dbReference type="OrthoDB" id="58416at2759"/>
<dbReference type="Pfam" id="PF01814">
    <property type="entry name" value="Hemerythrin"/>
    <property type="match status" value="1"/>
</dbReference>
<evidence type="ECO:0000313" key="2">
    <source>
        <dbReference type="EMBL" id="KAF1957228.1"/>
    </source>
</evidence>
<dbReference type="CDD" id="cd12108">
    <property type="entry name" value="Hr-like"/>
    <property type="match status" value="1"/>
</dbReference>
<evidence type="ECO:0000259" key="1">
    <source>
        <dbReference type="Pfam" id="PF01814"/>
    </source>
</evidence>
<dbReference type="Gene3D" id="1.20.120.520">
    <property type="entry name" value="nmb1532 protein domain like"/>
    <property type="match status" value="1"/>
</dbReference>
<evidence type="ECO:0000313" key="3">
    <source>
        <dbReference type="Proteomes" id="UP000800035"/>
    </source>
</evidence>
<reference evidence="2" key="1">
    <citation type="journal article" date="2020" name="Stud. Mycol.">
        <title>101 Dothideomycetes genomes: a test case for predicting lifestyles and emergence of pathogens.</title>
        <authorList>
            <person name="Haridas S."/>
            <person name="Albert R."/>
            <person name="Binder M."/>
            <person name="Bloem J."/>
            <person name="Labutti K."/>
            <person name="Salamov A."/>
            <person name="Andreopoulos B."/>
            <person name="Baker S."/>
            <person name="Barry K."/>
            <person name="Bills G."/>
            <person name="Bluhm B."/>
            <person name="Cannon C."/>
            <person name="Castanera R."/>
            <person name="Culley D."/>
            <person name="Daum C."/>
            <person name="Ezra D."/>
            <person name="Gonzalez J."/>
            <person name="Henrissat B."/>
            <person name="Kuo A."/>
            <person name="Liang C."/>
            <person name="Lipzen A."/>
            <person name="Lutzoni F."/>
            <person name="Magnuson J."/>
            <person name="Mondo S."/>
            <person name="Nolan M."/>
            <person name="Ohm R."/>
            <person name="Pangilinan J."/>
            <person name="Park H.-J."/>
            <person name="Ramirez L."/>
            <person name="Alfaro M."/>
            <person name="Sun H."/>
            <person name="Tritt A."/>
            <person name="Yoshinaga Y."/>
            <person name="Zwiers L.-H."/>
            <person name="Turgeon B."/>
            <person name="Goodwin S."/>
            <person name="Spatafora J."/>
            <person name="Crous P."/>
            <person name="Grigoriev I."/>
        </authorList>
    </citation>
    <scope>NUCLEOTIDE SEQUENCE</scope>
    <source>
        <strain evidence="2">CBS 675.92</strain>
    </source>
</reference>
<dbReference type="InterPro" id="IPR053206">
    <property type="entry name" value="Dimeric_xanthone_biosynth"/>
</dbReference>
<protein>
    <recommendedName>
        <fullName evidence="1">Hemerythrin-like domain-containing protein</fullName>
    </recommendedName>
</protein>
<dbReference type="PANTHER" id="PTHR38048:SF2">
    <property type="entry name" value="HEMERYTHRIN-LIKE DOMAIN-CONTAINING PROTEIN"/>
    <property type="match status" value="1"/>
</dbReference>
<proteinExistence type="predicted"/>
<dbReference type="AlphaFoldDB" id="A0A6A5TXS0"/>
<keyword evidence="3" id="KW-1185">Reference proteome</keyword>
<dbReference type="Proteomes" id="UP000800035">
    <property type="component" value="Unassembled WGS sequence"/>
</dbReference>
<gene>
    <name evidence="2" type="ORF">CC80DRAFT_411683</name>
</gene>
<dbReference type="PANTHER" id="PTHR38048">
    <property type="entry name" value="EXPRESSED PROTEIN"/>
    <property type="match status" value="1"/>
</dbReference>
<accession>A0A6A5TXS0</accession>
<dbReference type="EMBL" id="ML976990">
    <property type="protein sequence ID" value="KAF1957228.1"/>
    <property type="molecule type" value="Genomic_DNA"/>
</dbReference>
<organism evidence="2 3">
    <name type="scientific">Byssothecium circinans</name>
    <dbReference type="NCBI Taxonomy" id="147558"/>
    <lineage>
        <taxon>Eukaryota</taxon>
        <taxon>Fungi</taxon>
        <taxon>Dikarya</taxon>
        <taxon>Ascomycota</taxon>
        <taxon>Pezizomycotina</taxon>
        <taxon>Dothideomycetes</taxon>
        <taxon>Pleosporomycetidae</taxon>
        <taxon>Pleosporales</taxon>
        <taxon>Massarineae</taxon>
        <taxon>Massarinaceae</taxon>
        <taxon>Byssothecium</taxon>
    </lineage>
</organism>